<sequence>MHPQYSNNFFKAAATANFFEKLTSALTVIKNNKSLIAGKVYSAIVSGEVALKPFAEMTERDFFHIKKGLQILRNIELPDLFPPAADTVKQIESMAQGVLLTPNIYLNSEMSTADLALTIVHEVAHYLNTACYETEIEKARAIAPYLNEVRSVMAEKMFSKQFCLTRSDIKRVHEKVCAIYPQFVLPKQNMAEIGYVFSSYDAPRI</sequence>
<organism evidence="1 2">
    <name type="scientific">Legionella septentrionalis</name>
    <dbReference type="NCBI Taxonomy" id="2498109"/>
    <lineage>
        <taxon>Bacteria</taxon>
        <taxon>Pseudomonadati</taxon>
        <taxon>Pseudomonadota</taxon>
        <taxon>Gammaproteobacteria</taxon>
        <taxon>Legionellales</taxon>
        <taxon>Legionellaceae</taxon>
        <taxon>Legionella</taxon>
    </lineage>
</organism>
<dbReference type="RefSeq" id="WP_126953314.1">
    <property type="nucleotide sequence ID" value="NZ_RZGR01000010.1"/>
</dbReference>
<comment type="caution">
    <text evidence="1">The sequence shown here is derived from an EMBL/GenBank/DDBJ whole genome shotgun (WGS) entry which is preliminary data.</text>
</comment>
<evidence type="ECO:0000313" key="1">
    <source>
        <dbReference type="EMBL" id="RUQ88851.1"/>
    </source>
</evidence>
<dbReference type="AlphaFoldDB" id="A0A433JK32"/>
<reference evidence="1 2" key="1">
    <citation type="submission" date="2018-12" db="EMBL/GenBank/DDBJ databases">
        <title>Legionella sp,whole genome shotgun sequence.</title>
        <authorList>
            <person name="Wu H."/>
        </authorList>
    </citation>
    <scope>NUCLEOTIDE SEQUENCE [LARGE SCALE GENOMIC DNA]</scope>
    <source>
        <strain evidence="2">km714</strain>
    </source>
</reference>
<keyword evidence="2" id="KW-1185">Reference proteome</keyword>
<protein>
    <submittedName>
        <fullName evidence="1">Uncharacterized protein</fullName>
    </submittedName>
</protein>
<dbReference type="OrthoDB" id="5647160at2"/>
<accession>A0A433JK32</accession>
<proteinExistence type="predicted"/>
<dbReference type="Proteomes" id="UP000288012">
    <property type="component" value="Unassembled WGS sequence"/>
</dbReference>
<name>A0A433JK32_9GAMM</name>
<dbReference type="EMBL" id="RZGR01000010">
    <property type="protein sequence ID" value="RUQ88851.1"/>
    <property type="molecule type" value="Genomic_DNA"/>
</dbReference>
<gene>
    <name evidence="1" type="ORF">EKM59_04760</name>
</gene>
<evidence type="ECO:0000313" key="2">
    <source>
        <dbReference type="Proteomes" id="UP000288012"/>
    </source>
</evidence>